<keyword evidence="2" id="KW-1185">Reference proteome</keyword>
<dbReference type="Proteomes" id="UP000250796">
    <property type="component" value="Chromosome MESINF"/>
</dbReference>
<dbReference type="AlphaFoldDB" id="A0A7Z7LG58"/>
<sequence length="53" mass="5794">MTVRGHHRMTAPMGHPDMLLVRIPVFAKNGTDVRSPSVPIFEVFPPSCHAGPT</sequence>
<protein>
    <submittedName>
        <fullName evidence="1">Uncharacterized protein</fullName>
    </submittedName>
</protein>
<accession>A0A7Z7LG58</accession>
<gene>
    <name evidence="1" type="ORF">MESINF_1363</name>
</gene>
<dbReference type="KEGG" id="minf:MESINF_1363"/>
<evidence type="ECO:0000313" key="1">
    <source>
        <dbReference type="EMBL" id="SSC12807.1"/>
    </source>
</evidence>
<proteinExistence type="predicted"/>
<dbReference type="EMBL" id="LS974202">
    <property type="protein sequence ID" value="SSC12807.1"/>
    <property type="molecule type" value="Genomic_DNA"/>
</dbReference>
<evidence type="ECO:0000313" key="2">
    <source>
        <dbReference type="Proteomes" id="UP000250796"/>
    </source>
</evidence>
<name>A0A7Z7LG58_9BACT</name>
<reference evidence="1 2" key="1">
    <citation type="submission" date="2017-01" db="EMBL/GenBank/DDBJ databases">
        <authorList>
            <person name="Erauso G."/>
        </authorList>
    </citation>
    <scope>NUCLEOTIDE SEQUENCE [LARGE SCALE GENOMIC DNA]</scope>
    <source>
        <strain evidence="1">MESINF1</strain>
    </source>
</reference>
<organism evidence="1 2">
    <name type="scientific">Mesotoga infera</name>
    <dbReference type="NCBI Taxonomy" id="1236046"/>
    <lineage>
        <taxon>Bacteria</taxon>
        <taxon>Thermotogati</taxon>
        <taxon>Thermotogota</taxon>
        <taxon>Thermotogae</taxon>
        <taxon>Kosmotogales</taxon>
        <taxon>Kosmotogaceae</taxon>
        <taxon>Mesotoga</taxon>
    </lineage>
</organism>